<keyword evidence="3" id="KW-0472">Membrane</keyword>
<evidence type="ECO:0000256" key="2">
    <source>
        <dbReference type="SAM" id="MobiDB-lite"/>
    </source>
</evidence>
<dbReference type="Gene3D" id="3.40.50.410">
    <property type="entry name" value="von Willebrand factor, type A domain"/>
    <property type="match status" value="1"/>
</dbReference>
<protein>
    <submittedName>
        <fullName evidence="5">Ca-activated chloride channel family protein</fullName>
    </submittedName>
</protein>
<name>A0A498CH73_9GAMM</name>
<evidence type="ECO:0000313" key="6">
    <source>
        <dbReference type="Proteomes" id="UP000274786"/>
    </source>
</evidence>
<dbReference type="OrthoDB" id="9807628at2"/>
<dbReference type="SMART" id="SM00028">
    <property type="entry name" value="TPR"/>
    <property type="match status" value="1"/>
</dbReference>
<feature type="transmembrane region" description="Helical" evidence="3">
    <location>
        <begin position="15"/>
        <end position="31"/>
    </location>
</feature>
<feature type="compositionally biased region" description="Basic and acidic residues" evidence="2">
    <location>
        <begin position="441"/>
        <end position="450"/>
    </location>
</feature>
<organism evidence="5 6">
    <name type="scientific">Stenotrophomonas rhizophila</name>
    <dbReference type="NCBI Taxonomy" id="216778"/>
    <lineage>
        <taxon>Bacteria</taxon>
        <taxon>Pseudomonadati</taxon>
        <taxon>Pseudomonadota</taxon>
        <taxon>Gammaproteobacteria</taxon>
        <taxon>Lysobacterales</taxon>
        <taxon>Lysobacteraceae</taxon>
        <taxon>Stenotrophomonas</taxon>
    </lineage>
</organism>
<dbReference type="EMBL" id="RCDC01000004">
    <property type="protein sequence ID" value="RLK57107.1"/>
    <property type="molecule type" value="Genomic_DNA"/>
</dbReference>
<dbReference type="SMART" id="SM00327">
    <property type="entry name" value="VWA"/>
    <property type="match status" value="1"/>
</dbReference>
<comment type="caution">
    <text evidence="5">The sequence shown here is derived from an EMBL/GenBank/DDBJ whole genome shotgun (WGS) entry which is preliminary data.</text>
</comment>
<feature type="repeat" description="TPR" evidence="1">
    <location>
        <begin position="382"/>
        <end position="415"/>
    </location>
</feature>
<dbReference type="Proteomes" id="UP000274786">
    <property type="component" value="Unassembled WGS sequence"/>
</dbReference>
<dbReference type="InterPro" id="IPR050768">
    <property type="entry name" value="UPF0353/GerABKA_families"/>
</dbReference>
<evidence type="ECO:0000256" key="3">
    <source>
        <dbReference type="SAM" id="Phobius"/>
    </source>
</evidence>
<dbReference type="PANTHER" id="PTHR22550">
    <property type="entry name" value="SPORE GERMINATION PROTEIN"/>
    <property type="match status" value="1"/>
</dbReference>
<evidence type="ECO:0000256" key="1">
    <source>
        <dbReference type="PROSITE-ProRule" id="PRU00339"/>
    </source>
</evidence>
<feature type="transmembrane region" description="Helical" evidence="3">
    <location>
        <begin position="59"/>
        <end position="82"/>
    </location>
</feature>
<dbReference type="AlphaFoldDB" id="A0A498CH73"/>
<dbReference type="Pfam" id="PF13519">
    <property type="entry name" value="VWA_2"/>
    <property type="match status" value="1"/>
</dbReference>
<dbReference type="SUPFAM" id="SSF53300">
    <property type="entry name" value="vWA-like"/>
    <property type="match status" value="1"/>
</dbReference>
<dbReference type="RefSeq" id="WP_121039406.1">
    <property type="nucleotide sequence ID" value="NZ_RCDC01000004.1"/>
</dbReference>
<dbReference type="PROSITE" id="PS50234">
    <property type="entry name" value="VWFA"/>
    <property type="match status" value="1"/>
</dbReference>
<reference evidence="5 6" key="1">
    <citation type="submission" date="2018-10" db="EMBL/GenBank/DDBJ databases">
        <title>Comparative analysis of microorganisms from saline springs in Andes Mountain Range, Colombia.</title>
        <authorList>
            <person name="Rubin E."/>
        </authorList>
    </citation>
    <scope>NUCLEOTIDE SEQUENCE [LARGE SCALE GENOMIC DNA]</scope>
    <source>
        <strain evidence="5 6">USBA GBX 843</strain>
    </source>
</reference>
<evidence type="ECO:0000259" key="4">
    <source>
        <dbReference type="PROSITE" id="PS50234"/>
    </source>
</evidence>
<feature type="compositionally biased region" description="Low complexity" evidence="2">
    <location>
        <begin position="500"/>
        <end position="511"/>
    </location>
</feature>
<keyword evidence="3" id="KW-0812">Transmembrane</keyword>
<dbReference type="Pfam" id="PF00515">
    <property type="entry name" value="TPR_1"/>
    <property type="match status" value="1"/>
</dbReference>
<feature type="region of interest" description="Disordered" evidence="2">
    <location>
        <begin position="419"/>
        <end position="582"/>
    </location>
</feature>
<dbReference type="PANTHER" id="PTHR22550:SF14">
    <property type="entry name" value="VWFA DOMAIN-CONTAINING PROTEIN"/>
    <property type="match status" value="1"/>
</dbReference>
<proteinExistence type="predicted"/>
<dbReference type="PROSITE" id="PS50293">
    <property type="entry name" value="TPR_REGION"/>
    <property type="match status" value="1"/>
</dbReference>
<dbReference type="InterPro" id="IPR036465">
    <property type="entry name" value="vWFA_dom_sf"/>
</dbReference>
<keyword evidence="1" id="KW-0802">TPR repeat</keyword>
<evidence type="ECO:0000313" key="5">
    <source>
        <dbReference type="EMBL" id="RLK57107.1"/>
    </source>
</evidence>
<dbReference type="PROSITE" id="PS50005">
    <property type="entry name" value="TPR"/>
    <property type="match status" value="1"/>
</dbReference>
<keyword evidence="3" id="KW-1133">Transmembrane helix</keyword>
<dbReference type="Gene3D" id="1.25.40.10">
    <property type="entry name" value="Tetratricopeptide repeat domain"/>
    <property type="match status" value="1"/>
</dbReference>
<gene>
    <name evidence="5" type="ORF">BCL79_1511</name>
</gene>
<feature type="compositionally biased region" description="Basic and acidic residues" evidence="2">
    <location>
        <begin position="570"/>
        <end position="582"/>
    </location>
</feature>
<dbReference type="SUPFAM" id="SSF48452">
    <property type="entry name" value="TPR-like"/>
    <property type="match status" value="1"/>
</dbReference>
<sequence length="582" mass="63271">MSASWNALHFVRPDALWALLVLPLLVAIWWLRRHRANVWRQTVDAHLLRHLLVGRDRRAWGGLILLLLGTAIAIVALAGPSWRQIAQPLWQTPSPLVVALDLSSRVTATDLPPSRLLQARAKLATLLRERQGGEVALLVYADDAYTVAPLTDDMANVALYLDALAPEVMPRDGQRADRALETAVKLLQQSGARGGDILLLTDRADADAEQAAASARAQGFVVSVLGLGTPQGAAYRNGEGQIVPARLEEGTLRGVASRGGGRYARIASDDKDLAALDVLTPRVSADDSREGQGRTWRDEGFWLLPPLMLLALFAFRRRGALAVLAMMAALPMALPTTAHAAEGTWWQRADQIDQQRLSTGVDAYRKGDFKAAQQQFEGIDTDAGWYNLGNALAKQGQYDAAIEAYDRALKQHPGMADAVANRAAVDAARKRRPPQNNDQNNDQKDGKKPPSDQPDPSKNPGQGKDGDASPPQDKGEQGQSPSPTSADAKDGQPKGGKSPQAADSQAQAEADAAQRERMQQAMQRQGQNDGNDKAQGQVSGTPQQREQQQAVEAWMRRVPDDPGSLLRAKFQLENERRKREGR</sequence>
<accession>A0A498CH73</accession>
<feature type="domain" description="VWFA" evidence="4">
    <location>
        <begin position="95"/>
        <end position="283"/>
    </location>
</feature>
<dbReference type="InterPro" id="IPR019734">
    <property type="entry name" value="TPR_rpt"/>
</dbReference>
<dbReference type="InterPro" id="IPR002035">
    <property type="entry name" value="VWF_A"/>
</dbReference>
<dbReference type="InterPro" id="IPR011990">
    <property type="entry name" value="TPR-like_helical_dom_sf"/>
</dbReference>
<feature type="compositionally biased region" description="Polar residues" evidence="2">
    <location>
        <begin position="526"/>
        <end position="550"/>
    </location>
</feature>